<dbReference type="PANTHER" id="PTHR35614">
    <property type="match status" value="1"/>
</dbReference>
<dbReference type="AlphaFoldDB" id="S9V0K7"/>
<keyword evidence="3" id="KW-1185">Reference proteome</keyword>
<feature type="region of interest" description="Disordered" evidence="1">
    <location>
        <begin position="93"/>
        <end position="117"/>
    </location>
</feature>
<feature type="region of interest" description="Disordered" evidence="1">
    <location>
        <begin position="1"/>
        <end position="20"/>
    </location>
</feature>
<name>S9V0K7_9TRYP</name>
<dbReference type="PANTHER" id="PTHR35614:SF7">
    <property type="match status" value="1"/>
</dbReference>
<proteinExistence type="predicted"/>
<protein>
    <submittedName>
        <fullName evidence="2">Uncharacterized protein</fullName>
    </submittedName>
</protein>
<evidence type="ECO:0000256" key="1">
    <source>
        <dbReference type="SAM" id="MobiDB-lite"/>
    </source>
</evidence>
<gene>
    <name evidence="2" type="ORF">STCU_11388</name>
</gene>
<reference evidence="2 3" key="1">
    <citation type="journal article" date="2013" name="PLoS ONE">
        <title>Predicting the Proteins of Angomonas deanei, Strigomonas culicis and Their Respective Endosymbionts Reveals New Aspects of the Trypanosomatidae Family.</title>
        <authorList>
            <person name="Motta M.C."/>
            <person name="Martins A.C."/>
            <person name="de Souza S.S."/>
            <person name="Catta-Preta C.M."/>
            <person name="Silva R."/>
            <person name="Klein C.C."/>
            <person name="de Almeida L.G."/>
            <person name="de Lima Cunha O."/>
            <person name="Ciapina L.P."/>
            <person name="Brocchi M."/>
            <person name="Colabardini A.C."/>
            <person name="de Araujo Lima B."/>
            <person name="Machado C.R."/>
            <person name="de Almeida Soares C.M."/>
            <person name="Probst C.M."/>
            <person name="de Menezes C.B."/>
            <person name="Thompson C.E."/>
            <person name="Bartholomeu D.C."/>
            <person name="Gradia D.F."/>
            <person name="Pavoni D.P."/>
            <person name="Grisard E.C."/>
            <person name="Fantinatti-Garboggini F."/>
            <person name="Marchini F.K."/>
            <person name="Rodrigues-Luiz G.F."/>
            <person name="Wagner G."/>
            <person name="Goldman G.H."/>
            <person name="Fietto J.L."/>
            <person name="Elias M.C."/>
            <person name="Goldman M.H."/>
            <person name="Sagot M.F."/>
            <person name="Pereira M."/>
            <person name="Stoco P.H."/>
            <person name="de Mendonca-Neto R.P."/>
            <person name="Teixeira S.M."/>
            <person name="Maciel T.E."/>
            <person name="de Oliveira Mendes T.A."/>
            <person name="Urmenyi T.P."/>
            <person name="de Souza W."/>
            <person name="Schenkman S."/>
            <person name="de Vasconcelos A.T."/>
        </authorList>
    </citation>
    <scope>NUCLEOTIDE SEQUENCE [LARGE SCALE GENOMIC DNA]</scope>
</reference>
<accession>S9V0K7</accession>
<dbReference type="OrthoDB" id="273231at2759"/>
<feature type="compositionally biased region" description="Low complexity" evidence="1">
    <location>
        <begin position="100"/>
        <end position="113"/>
    </location>
</feature>
<evidence type="ECO:0000313" key="3">
    <source>
        <dbReference type="Proteomes" id="UP000015354"/>
    </source>
</evidence>
<evidence type="ECO:0000313" key="2">
    <source>
        <dbReference type="EMBL" id="EPY16335.1"/>
    </source>
</evidence>
<dbReference type="EMBL" id="ATMH01011342">
    <property type="protein sequence ID" value="EPY16335.1"/>
    <property type="molecule type" value="Genomic_DNA"/>
</dbReference>
<comment type="caution">
    <text evidence="2">The sequence shown here is derived from an EMBL/GenBank/DDBJ whole genome shotgun (WGS) entry which is preliminary data.</text>
</comment>
<organism evidence="2 3">
    <name type="scientific">Strigomonas culicis</name>
    <dbReference type="NCBI Taxonomy" id="28005"/>
    <lineage>
        <taxon>Eukaryota</taxon>
        <taxon>Discoba</taxon>
        <taxon>Euglenozoa</taxon>
        <taxon>Kinetoplastea</taxon>
        <taxon>Metakinetoplastina</taxon>
        <taxon>Trypanosomatida</taxon>
        <taxon>Trypanosomatidae</taxon>
        <taxon>Strigomonadinae</taxon>
        <taxon>Strigomonas</taxon>
    </lineage>
</organism>
<dbReference type="Proteomes" id="UP000015354">
    <property type="component" value="Unassembled WGS sequence"/>
</dbReference>
<sequence length="147" mass="16723">MGALPSRETQERGLYSHRHGRNRKTEMVLIPLTKTYFPSADCALFRSVCDSRRRRTAKYYYRALRPAAAAAESDYFCASSRWNAREDEFEGFLRGPPPARAAASTARTTTSRATRTHPRGSTTFWWWTTSTASLTPTRSCARPTYKS</sequence>